<feature type="compositionally biased region" description="Basic and acidic residues" evidence="1">
    <location>
        <begin position="67"/>
        <end position="86"/>
    </location>
</feature>
<evidence type="ECO:0000256" key="1">
    <source>
        <dbReference type="SAM" id="MobiDB-lite"/>
    </source>
</evidence>
<dbReference type="AlphaFoldDB" id="A0A8C4MKB4"/>
<protein>
    <submittedName>
        <fullName evidence="2">Uncharacterized protein</fullName>
    </submittedName>
</protein>
<name>A0A8C4MKB4_EQUAS</name>
<feature type="compositionally biased region" description="Polar residues" evidence="1">
    <location>
        <begin position="87"/>
        <end position="98"/>
    </location>
</feature>
<sequence length="235" mass="26259">MSTWKARLTKRLKSPSRRMHPFPCSALLACFGNARDSAPFDQPSTTDAHSTIYIQPMAKAGGHPSHPRGEEGTAEKRRDSGTHSERNGSANQNSSNHAVVQPVETPKDLPGSLDGKTNCEEVAFQTSIPRPSIIEMPMKEEESQEEPKCLELEQKMTSGKERPVRLLFWAAVADNRAHSIQKLCRLQRKSCMLQMIGNMTRNVTCDVLQALHLDNLVMIRERVPSFLLSCIDYSS</sequence>
<organism evidence="2">
    <name type="scientific">Equus asinus asinus</name>
    <dbReference type="NCBI Taxonomy" id="83772"/>
    <lineage>
        <taxon>Eukaryota</taxon>
        <taxon>Metazoa</taxon>
        <taxon>Chordata</taxon>
        <taxon>Craniata</taxon>
        <taxon>Vertebrata</taxon>
        <taxon>Euteleostomi</taxon>
        <taxon>Mammalia</taxon>
        <taxon>Eutheria</taxon>
        <taxon>Laurasiatheria</taxon>
        <taxon>Perissodactyla</taxon>
        <taxon>Equidae</taxon>
        <taxon>Equus</taxon>
    </lineage>
</organism>
<dbReference type="OMA" id="XGLAPQN"/>
<reference evidence="2" key="1">
    <citation type="submission" date="2023-03" db="UniProtKB">
        <authorList>
            <consortium name="Ensembl"/>
        </authorList>
    </citation>
    <scope>IDENTIFICATION</scope>
</reference>
<proteinExistence type="predicted"/>
<accession>A0A8C4MKB4</accession>
<evidence type="ECO:0000313" key="2">
    <source>
        <dbReference type="Ensembl" id="ENSEASP00005028506.1"/>
    </source>
</evidence>
<dbReference type="Ensembl" id="ENSEAST00005030964.1">
    <property type="protein sequence ID" value="ENSEASP00005028506.1"/>
    <property type="gene ID" value="ENSEASG00005019385.1"/>
</dbReference>
<dbReference type="PROSITE" id="PS51257">
    <property type="entry name" value="PROKAR_LIPOPROTEIN"/>
    <property type="match status" value="1"/>
</dbReference>
<feature type="region of interest" description="Disordered" evidence="1">
    <location>
        <begin position="57"/>
        <end position="116"/>
    </location>
</feature>